<sequence length="395" mass="43148">METGDPFASIPERCHISSSQEEHLRRCRFACEPEDETLFSDESGDIRVTSAGVTIVSLPESPEDNGNGDNISRDDDAFITLPEQSTLAASQEKQQQTVAVGNRDDRKVEGVANDEEIASVDGNYADDLIAVDMGGNTVLGFSAEVELTERIAIDRGSLSSSGVDRAQKNEVIHCESTRAQKNEVIRCESTNTRIMNRELAATPSDGLCESLIIIPKTVDENVVIEIGIEGGNEGIEDDEANRLCNISQRFSGAIFSEKQKDNKAEGIDDMDKFRFVGPVGAKRCSDAKFPEKLKDDKAENIDDIDKLGHVGPMGAHPPEKKRNVRAQRVLPKSLCGNIGNVRGEPVPDDVLCSRNFKKVTILDVLKMVSQDYNYDPSVLNGSVMGAAKRRGMTFP</sequence>
<evidence type="ECO:0000313" key="1">
    <source>
        <dbReference type="EMBL" id="KAF2315117.1"/>
    </source>
</evidence>
<accession>A0A6A6MQ16</accession>
<name>A0A6A6MQ16_HEVBR</name>
<comment type="caution">
    <text evidence="1">The sequence shown here is derived from an EMBL/GenBank/DDBJ whole genome shotgun (WGS) entry which is preliminary data.</text>
</comment>
<keyword evidence="2" id="KW-1185">Reference proteome</keyword>
<evidence type="ECO:0000313" key="2">
    <source>
        <dbReference type="Proteomes" id="UP000467840"/>
    </source>
</evidence>
<gene>
    <name evidence="1" type="ORF">GH714_038186</name>
</gene>
<dbReference type="EMBL" id="JAAGAX010000005">
    <property type="protein sequence ID" value="KAF2315117.1"/>
    <property type="molecule type" value="Genomic_DNA"/>
</dbReference>
<dbReference type="Proteomes" id="UP000467840">
    <property type="component" value="Chromosome 15"/>
</dbReference>
<reference evidence="1 2" key="1">
    <citation type="journal article" date="2020" name="Mol. Plant">
        <title>The Chromosome-Based Rubber Tree Genome Provides New Insights into Spurge Genome Evolution and Rubber Biosynthesis.</title>
        <authorList>
            <person name="Liu J."/>
            <person name="Shi C."/>
            <person name="Shi C.C."/>
            <person name="Li W."/>
            <person name="Zhang Q.J."/>
            <person name="Zhang Y."/>
            <person name="Li K."/>
            <person name="Lu H.F."/>
            <person name="Shi C."/>
            <person name="Zhu S.T."/>
            <person name="Xiao Z.Y."/>
            <person name="Nan H."/>
            <person name="Yue Y."/>
            <person name="Zhu X.G."/>
            <person name="Wu Y."/>
            <person name="Hong X.N."/>
            <person name="Fan G.Y."/>
            <person name="Tong Y."/>
            <person name="Zhang D."/>
            <person name="Mao C.L."/>
            <person name="Liu Y.L."/>
            <person name="Hao S.J."/>
            <person name="Liu W.Q."/>
            <person name="Lv M.Q."/>
            <person name="Zhang H.B."/>
            <person name="Liu Y."/>
            <person name="Hu-Tang G.R."/>
            <person name="Wang J.P."/>
            <person name="Wang J.H."/>
            <person name="Sun Y.H."/>
            <person name="Ni S.B."/>
            <person name="Chen W.B."/>
            <person name="Zhang X.C."/>
            <person name="Jiao Y.N."/>
            <person name="Eichler E.E."/>
            <person name="Li G.H."/>
            <person name="Liu X."/>
            <person name="Gao L.Z."/>
        </authorList>
    </citation>
    <scope>NUCLEOTIDE SEQUENCE [LARGE SCALE GENOMIC DNA]</scope>
    <source>
        <strain evidence="2">cv. GT1</strain>
        <tissue evidence="1">Leaf</tissue>
    </source>
</reference>
<dbReference type="AlphaFoldDB" id="A0A6A6MQ16"/>
<organism evidence="1 2">
    <name type="scientific">Hevea brasiliensis</name>
    <name type="common">Para rubber tree</name>
    <name type="synonym">Siphonia brasiliensis</name>
    <dbReference type="NCBI Taxonomy" id="3981"/>
    <lineage>
        <taxon>Eukaryota</taxon>
        <taxon>Viridiplantae</taxon>
        <taxon>Streptophyta</taxon>
        <taxon>Embryophyta</taxon>
        <taxon>Tracheophyta</taxon>
        <taxon>Spermatophyta</taxon>
        <taxon>Magnoliopsida</taxon>
        <taxon>eudicotyledons</taxon>
        <taxon>Gunneridae</taxon>
        <taxon>Pentapetalae</taxon>
        <taxon>rosids</taxon>
        <taxon>fabids</taxon>
        <taxon>Malpighiales</taxon>
        <taxon>Euphorbiaceae</taxon>
        <taxon>Crotonoideae</taxon>
        <taxon>Micrandreae</taxon>
        <taxon>Hevea</taxon>
    </lineage>
</organism>
<proteinExistence type="predicted"/>
<protein>
    <submittedName>
        <fullName evidence="1">Uncharacterized protein</fullName>
    </submittedName>
</protein>
<dbReference type="PANTHER" id="PTHR38221:SF1">
    <property type="entry name" value="OVULE PROTEIN"/>
    <property type="match status" value="1"/>
</dbReference>
<dbReference type="PANTHER" id="PTHR38221">
    <property type="entry name" value="BNAA04G14260D PROTEIN"/>
    <property type="match status" value="1"/>
</dbReference>